<keyword evidence="4" id="KW-1185">Reference proteome</keyword>
<keyword evidence="1" id="KW-0808">Transferase</keyword>
<sequence length="445" mass="49196">MEETFPGTRDILGQLPRLKGYTHLALCFAHPEGLSRGDTVAALEKATCKITAALPWLGGAVVHRGEDAGNSGNFLVARCPDTETILKIQDRSDVLSAYEDISLLKVPGDVLDVTLLSAETSLPDSYPESETNPAPVLTLTGSWIRDGLILDCAAQHNMFDMNGIDQFLRLLANALLGQELDEAIIAANMYDRMSLFSFSDTSVSQHDISHLRCSSSLGKPVRPPAPPGWLPFFHIFRFKSTQLGLLRETAGTPSIDDALSAFVWKRLSAIRMGMGERPDAVTGFSRAVDCRRPLDIPPEYMGNLAVKTYTTMTFDELNRSSLADVVAQLRRDLREIRDAGLLRRLLAAIAEEPDKSTFSFVKGYKPDTWVNASSWAGVHAYSLKFGVLGKPSVIRRPTSEPVQSLLYFFPRSEEGDIDVQLCLVDREIQGLRADPEWRQYAEYVG</sequence>
<dbReference type="EMBL" id="JARVKF010000408">
    <property type="protein sequence ID" value="KAK9416179.1"/>
    <property type="molecule type" value="Genomic_DNA"/>
</dbReference>
<dbReference type="InterPro" id="IPR023213">
    <property type="entry name" value="CAT-like_dom_sf"/>
</dbReference>
<dbReference type="InterPro" id="IPR054710">
    <property type="entry name" value="Tri101-like_N"/>
</dbReference>
<comment type="caution">
    <text evidence="3">The sequence shown here is derived from an EMBL/GenBank/DDBJ whole genome shotgun (WGS) entry which is preliminary data.</text>
</comment>
<feature type="domain" description="Trichothecene 3-O-acetyltransferase-like N-terminal" evidence="2">
    <location>
        <begin position="21"/>
        <end position="174"/>
    </location>
</feature>
<gene>
    <name evidence="3" type="ORF">SUNI508_09759</name>
</gene>
<evidence type="ECO:0000313" key="4">
    <source>
        <dbReference type="Proteomes" id="UP001408356"/>
    </source>
</evidence>
<dbReference type="InterPro" id="IPR051283">
    <property type="entry name" value="Sec_Metabolite_Acyltrans"/>
</dbReference>
<evidence type="ECO:0000256" key="1">
    <source>
        <dbReference type="ARBA" id="ARBA00022679"/>
    </source>
</evidence>
<proteinExistence type="predicted"/>
<organism evidence="3 4">
    <name type="scientific">Seiridium unicorne</name>
    <dbReference type="NCBI Taxonomy" id="138068"/>
    <lineage>
        <taxon>Eukaryota</taxon>
        <taxon>Fungi</taxon>
        <taxon>Dikarya</taxon>
        <taxon>Ascomycota</taxon>
        <taxon>Pezizomycotina</taxon>
        <taxon>Sordariomycetes</taxon>
        <taxon>Xylariomycetidae</taxon>
        <taxon>Amphisphaeriales</taxon>
        <taxon>Sporocadaceae</taxon>
        <taxon>Seiridium</taxon>
    </lineage>
</organism>
<dbReference type="PANTHER" id="PTHR31896">
    <property type="entry name" value="FAMILY REGULATORY PROTEIN, PUTATIVE (AFU_ORTHOLOGUE AFUA_3G14730)-RELATED"/>
    <property type="match status" value="1"/>
</dbReference>
<evidence type="ECO:0000259" key="2">
    <source>
        <dbReference type="Pfam" id="PF22664"/>
    </source>
</evidence>
<dbReference type="PANTHER" id="PTHR31896:SF64">
    <property type="entry name" value="TRICHOTHECENE 3-O-ACETYLTRANSFERASE"/>
    <property type="match status" value="1"/>
</dbReference>
<dbReference type="Gene3D" id="3.30.559.10">
    <property type="entry name" value="Chloramphenicol acetyltransferase-like domain"/>
    <property type="match status" value="2"/>
</dbReference>
<reference evidence="3 4" key="1">
    <citation type="journal article" date="2024" name="J. Plant Pathol.">
        <title>Sequence and assembly of the genome of Seiridium unicorne, isolate CBS 538.82, causal agent of cypress canker disease.</title>
        <authorList>
            <person name="Scali E."/>
            <person name="Rocca G.D."/>
            <person name="Danti R."/>
            <person name="Garbelotto M."/>
            <person name="Barberini S."/>
            <person name="Baroncelli R."/>
            <person name="Emiliani G."/>
        </authorList>
    </citation>
    <scope>NUCLEOTIDE SEQUENCE [LARGE SCALE GENOMIC DNA]</scope>
    <source>
        <strain evidence="3 4">BM-138-508</strain>
    </source>
</reference>
<protein>
    <submittedName>
        <fullName evidence="3">Trichothecene 3-O-acetyltransferase</fullName>
    </submittedName>
</protein>
<evidence type="ECO:0000313" key="3">
    <source>
        <dbReference type="EMBL" id="KAK9416179.1"/>
    </source>
</evidence>
<dbReference type="Proteomes" id="UP001408356">
    <property type="component" value="Unassembled WGS sequence"/>
</dbReference>
<dbReference type="Pfam" id="PF22664">
    <property type="entry name" value="TRI-like_N"/>
    <property type="match status" value="1"/>
</dbReference>
<accession>A0ABR2UNG7</accession>
<name>A0ABR2UNG7_9PEZI</name>